<protein>
    <submittedName>
        <fullName evidence="3">Uncharacterized protein</fullName>
    </submittedName>
</protein>
<sequence length="580" mass="64499">MHQLSPFTCRRLSQLPRLSSVWECDRRPLAAAGYQLSDSASPEDIAASEGDCIMWADGLQGVVRGLSVVPRETGNEAIVRTLLQAIETPQGGVEPARPRKVIVRDREIQFFLRGALQDLDIAVEHAPTLPVIDEVFEKLQNPEVPDDKLPRVFEGTLLQKAALLWKDAPWRYLSEQEILAIELNCWEIETLYLSILGLAGMEYGLLFYRNLESLQQFRHKLLTGDDFSDGMKQAFLEQNCLFINFNPSEDVIPLHLALGDSAEQAKADTRQAKAQFQKNRARSRHESNDPAAVDYEFGSLHPLEGLRSQLAAEEAASLIVALEALHRFFKKHDISEPDFALRPASSRFRIPNPVETDSDLPRQIAVKVSTVPEVSSVFLEETLGSVEASNAVGSLIDDSVPEGSLIMLGSHLETRIVPLRNSPRIYYQSGLDVLEQPPAKKTSPTATWPVLTIQTTRPKAQQLANRLKEEGGIQSICFNPGSDPISGQIFQVGILQTQKGYLHLFNEYEINNPTDTLSLEQWAKVSAQNHHRCGCIIAAGATGIRRGQPTLKEIVAFFEMPSKRPEDIGLAPLIMSYIPD</sequence>
<reference evidence="3 4" key="1">
    <citation type="submission" date="2015-09" db="EMBL/GenBank/DDBJ databases">
        <title>Identification and resolution of microdiversity through metagenomic sequencing of parallel consortia.</title>
        <authorList>
            <person name="Nelson W.C."/>
            <person name="Romine M.F."/>
            <person name="Lindemann S.R."/>
        </authorList>
    </citation>
    <scope>NUCLEOTIDE SEQUENCE [LARGE SCALE GENOMIC DNA]</scope>
    <source>
        <strain evidence="3">Ana</strain>
    </source>
</reference>
<dbReference type="InterPro" id="IPR055733">
    <property type="entry name" value="DUF7309"/>
</dbReference>
<dbReference type="AlphaFoldDB" id="A0A0P8DL30"/>
<dbReference type="EMBL" id="LJZR01000001">
    <property type="protein sequence ID" value="KPQ37622.1"/>
    <property type="molecule type" value="Genomic_DNA"/>
</dbReference>
<name>A0A0P8DL30_9CYAN</name>
<accession>A0A0P8DL30</accession>
<feature type="domain" description="DUF6930" evidence="1">
    <location>
        <begin position="8"/>
        <end position="140"/>
    </location>
</feature>
<feature type="domain" description="DUF7309" evidence="2">
    <location>
        <begin position="157"/>
        <end position="251"/>
    </location>
</feature>
<dbReference type="STRING" id="1666911.HLUCCA11_00815"/>
<comment type="caution">
    <text evidence="3">The sequence shown here is derived from an EMBL/GenBank/DDBJ whole genome shotgun (WGS) entry which is preliminary data.</text>
</comment>
<proteinExistence type="predicted"/>
<dbReference type="Proteomes" id="UP000050465">
    <property type="component" value="Unassembled WGS sequence"/>
</dbReference>
<dbReference type="InterPro" id="IPR054216">
    <property type="entry name" value="DUF6930"/>
</dbReference>
<dbReference type="Pfam" id="PF22007">
    <property type="entry name" value="DUF6930"/>
    <property type="match status" value="1"/>
</dbReference>
<evidence type="ECO:0000313" key="3">
    <source>
        <dbReference type="EMBL" id="KPQ37622.1"/>
    </source>
</evidence>
<evidence type="ECO:0000313" key="4">
    <source>
        <dbReference type="Proteomes" id="UP000050465"/>
    </source>
</evidence>
<dbReference type="PATRIC" id="fig|1666911.3.peg.2548"/>
<gene>
    <name evidence="3" type="ORF">HLUCCA11_00815</name>
</gene>
<organism evidence="3 4">
    <name type="scientific">Phormidesmis priestleyi Ana</name>
    <dbReference type="NCBI Taxonomy" id="1666911"/>
    <lineage>
        <taxon>Bacteria</taxon>
        <taxon>Bacillati</taxon>
        <taxon>Cyanobacteriota</taxon>
        <taxon>Cyanophyceae</taxon>
        <taxon>Leptolyngbyales</taxon>
        <taxon>Leptolyngbyaceae</taxon>
        <taxon>Phormidesmis</taxon>
    </lineage>
</organism>
<evidence type="ECO:0000259" key="2">
    <source>
        <dbReference type="Pfam" id="PF23988"/>
    </source>
</evidence>
<dbReference type="Pfam" id="PF23988">
    <property type="entry name" value="DUF7309"/>
    <property type="match status" value="1"/>
</dbReference>
<evidence type="ECO:0000259" key="1">
    <source>
        <dbReference type="Pfam" id="PF22007"/>
    </source>
</evidence>